<keyword evidence="3" id="KW-1185">Reference proteome</keyword>
<evidence type="ECO:0000313" key="3">
    <source>
        <dbReference type="Proteomes" id="UP001234178"/>
    </source>
</evidence>
<dbReference type="EMBL" id="JAOYFB010000040">
    <property type="protein sequence ID" value="KAK4037500.1"/>
    <property type="molecule type" value="Genomic_DNA"/>
</dbReference>
<keyword evidence="1" id="KW-1133">Transmembrane helix</keyword>
<accession>A0ABR0B752</accession>
<sequence length="94" mass="10781">MRSILAVSISHQASPTFRLFVTLIYLLFLRLNLLKCLPAGFPSHQVRMLGFPTLLDPRPTQKPNPNLMARLQTVRRPHDLCLFDRREAPMGKVT</sequence>
<dbReference type="Proteomes" id="UP001234178">
    <property type="component" value="Unassembled WGS sequence"/>
</dbReference>
<evidence type="ECO:0008006" key="4">
    <source>
        <dbReference type="Google" id="ProtNLM"/>
    </source>
</evidence>
<organism evidence="2 3">
    <name type="scientific">Daphnia magna</name>
    <dbReference type="NCBI Taxonomy" id="35525"/>
    <lineage>
        <taxon>Eukaryota</taxon>
        <taxon>Metazoa</taxon>
        <taxon>Ecdysozoa</taxon>
        <taxon>Arthropoda</taxon>
        <taxon>Crustacea</taxon>
        <taxon>Branchiopoda</taxon>
        <taxon>Diplostraca</taxon>
        <taxon>Cladocera</taxon>
        <taxon>Anomopoda</taxon>
        <taxon>Daphniidae</taxon>
        <taxon>Daphnia</taxon>
    </lineage>
</organism>
<gene>
    <name evidence="2" type="ORF">OUZ56_029533</name>
</gene>
<proteinExistence type="predicted"/>
<evidence type="ECO:0000313" key="2">
    <source>
        <dbReference type="EMBL" id="KAK4037500.1"/>
    </source>
</evidence>
<comment type="caution">
    <text evidence="2">The sequence shown here is derived from an EMBL/GenBank/DDBJ whole genome shotgun (WGS) entry which is preliminary data.</text>
</comment>
<evidence type="ECO:0000256" key="1">
    <source>
        <dbReference type="SAM" id="Phobius"/>
    </source>
</evidence>
<keyword evidence="1" id="KW-0472">Membrane</keyword>
<feature type="transmembrane region" description="Helical" evidence="1">
    <location>
        <begin position="20"/>
        <end position="41"/>
    </location>
</feature>
<name>A0ABR0B752_9CRUS</name>
<reference evidence="2 3" key="1">
    <citation type="journal article" date="2023" name="Nucleic Acids Res.">
        <title>The hologenome of Daphnia magna reveals possible DNA methylation and microbiome-mediated evolution of the host genome.</title>
        <authorList>
            <person name="Chaturvedi A."/>
            <person name="Li X."/>
            <person name="Dhandapani V."/>
            <person name="Marshall H."/>
            <person name="Kissane S."/>
            <person name="Cuenca-Cambronero M."/>
            <person name="Asole G."/>
            <person name="Calvet F."/>
            <person name="Ruiz-Romero M."/>
            <person name="Marangio P."/>
            <person name="Guigo R."/>
            <person name="Rago D."/>
            <person name="Mirbahai L."/>
            <person name="Eastwood N."/>
            <person name="Colbourne J.K."/>
            <person name="Zhou J."/>
            <person name="Mallon E."/>
            <person name="Orsini L."/>
        </authorList>
    </citation>
    <scope>NUCLEOTIDE SEQUENCE [LARGE SCALE GENOMIC DNA]</scope>
    <source>
        <strain evidence="2">LRV0_1</strain>
    </source>
</reference>
<keyword evidence="1" id="KW-0812">Transmembrane</keyword>
<protein>
    <recommendedName>
        <fullName evidence="4">Secreted protein</fullName>
    </recommendedName>
</protein>